<dbReference type="InterPro" id="IPR029033">
    <property type="entry name" value="His_PPase_superfam"/>
</dbReference>
<protein>
    <submittedName>
        <fullName evidence="1">Lysosomal acid phosphatase</fullName>
    </submittedName>
</protein>
<dbReference type="GO" id="GO:0016791">
    <property type="term" value="F:phosphatase activity"/>
    <property type="evidence" value="ECO:0007669"/>
    <property type="project" value="UniProtKB-ARBA"/>
</dbReference>
<dbReference type="Gene3D" id="3.40.50.1240">
    <property type="entry name" value="Phosphoglycerate mutase-like"/>
    <property type="match status" value="1"/>
</dbReference>
<comment type="caution">
    <text evidence="1">The sequence shown here is derived from an EMBL/GenBank/DDBJ whole genome shotgun (WGS) entry which is preliminary data.</text>
</comment>
<keyword evidence="2" id="KW-1185">Reference proteome</keyword>
<dbReference type="EMBL" id="VSRR010000713">
    <property type="protein sequence ID" value="MPC18819.1"/>
    <property type="molecule type" value="Genomic_DNA"/>
</dbReference>
<sequence>MYYHNDTAMREPPYPLVLPGCSEQCLLDNWLSLTAKVVSDDWDKECHSGFPFGLSLNTFAVVVARSVGSIFSVLVVVEIRSVVCPCSSQCPPLLCLK</sequence>
<reference evidence="1 2" key="1">
    <citation type="submission" date="2019-05" db="EMBL/GenBank/DDBJ databases">
        <title>Another draft genome of Portunus trituberculatus and its Hox gene families provides insights of decapod evolution.</title>
        <authorList>
            <person name="Jeong J.-H."/>
            <person name="Song I."/>
            <person name="Kim S."/>
            <person name="Choi T."/>
            <person name="Kim D."/>
            <person name="Ryu S."/>
            <person name="Kim W."/>
        </authorList>
    </citation>
    <scope>NUCLEOTIDE SEQUENCE [LARGE SCALE GENOMIC DNA]</scope>
    <source>
        <tissue evidence="1">Muscle</tissue>
    </source>
</reference>
<name>A0A5B7DC72_PORTR</name>
<dbReference type="OrthoDB" id="10257284at2759"/>
<gene>
    <name evidence="1" type="primary">Acp2</name>
    <name evidence="1" type="ORF">E2C01_011713</name>
</gene>
<proteinExistence type="predicted"/>
<organism evidence="1 2">
    <name type="scientific">Portunus trituberculatus</name>
    <name type="common">Swimming crab</name>
    <name type="synonym">Neptunus trituberculatus</name>
    <dbReference type="NCBI Taxonomy" id="210409"/>
    <lineage>
        <taxon>Eukaryota</taxon>
        <taxon>Metazoa</taxon>
        <taxon>Ecdysozoa</taxon>
        <taxon>Arthropoda</taxon>
        <taxon>Crustacea</taxon>
        <taxon>Multicrustacea</taxon>
        <taxon>Malacostraca</taxon>
        <taxon>Eumalacostraca</taxon>
        <taxon>Eucarida</taxon>
        <taxon>Decapoda</taxon>
        <taxon>Pleocyemata</taxon>
        <taxon>Brachyura</taxon>
        <taxon>Eubrachyura</taxon>
        <taxon>Portunoidea</taxon>
        <taxon>Portunidae</taxon>
        <taxon>Portuninae</taxon>
        <taxon>Portunus</taxon>
    </lineage>
</organism>
<dbReference type="SUPFAM" id="SSF53254">
    <property type="entry name" value="Phosphoglycerate mutase-like"/>
    <property type="match status" value="1"/>
</dbReference>
<accession>A0A5B7DC72</accession>
<evidence type="ECO:0000313" key="1">
    <source>
        <dbReference type="EMBL" id="MPC18819.1"/>
    </source>
</evidence>
<dbReference type="Proteomes" id="UP000324222">
    <property type="component" value="Unassembled WGS sequence"/>
</dbReference>
<evidence type="ECO:0000313" key="2">
    <source>
        <dbReference type="Proteomes" id="UP000324222"/>
    </source>
</evidence>
<dbReference type="AlphaFoldDB" id="A0A5B7DC72"/>